<name>A0A1Y1WJY8_9FUNG</name>
<evidence type="ECO:0000256" key="2">
    <source>
        <dbReference type="SAM" id="Phobius"/>
    </source>
</evidence>
<dbReference type="RefSeq" id="XP_040747111.1">
    <property type="nucleotide sequence ID" value="XM_040889972.1"/>
</dbReference>
<dbReference type="Proteomes" id="UP000193922">
    <property type="component" value="Unassembled WGS sequence"/>
</dbReference>
<feature type="compositionally biased region" description="Low complexity" evidence="1">
    <location>
        <begin position="59"/>
        <end position="87"/>
    </location>
</feature>
<evidence type="ECO:0000313" key="5">
    <source>
        <dbReference type="Proteomes" id="UP000193922"/>
    </source>
</evidence>
<evidence type="ECO:0000256" key="3">
    <source>
        <dbReference type="SAM" id="SignalP"/>
    </source>
</evidence>
<keyword evidence="2" id="KW-0472">Membrane</keyword>
<feature type="region of interest" description="Disordered" evidence="1">
    <location>
        <begin position="56"/>
        <end position="151"/>
    </location>
</feature>
<feature type="compositionally biased region" description="Acidic residues" evidence="1">
    <location>
        <begin position="125"/>
        <end position="143"/>
    </location>
</feature>
<dbReference type="GeneID" id="63806620"/>
<sequence>MKLFVPAILVLTAVSTTFAEQQGHNQLVKREPDVAGFFSSVGQAVGDFFGHAATDDETTAASPATSKSSSKAPATTAPPTTAASPTTDDGNVTDTKDTKTSKTKDNDTDKTKATSTPKTTAATTDTDEEPTENNTDNEDEEDTTPSPTGATCSKDGEIQCVGTGSSSYQKCDGSNWIAQTCGSGNVCGKDDAGKTACITKAAANREKCSVKDQQRCVGSGSTKYQECNGNVWVDSKCDSGFCIPDGNKVKCGTNSTDATSVPYQMVSMTGYVPTNTASGTAASMAFAAAAAFAIALVAGI</sequence>
<feature type="compositionally biased region" description="Low complexity" evidence="1">
    <location>
        <begin position="113"/>
        <end position="124"/>
    </location>
</feature>
<keyword evidence="5" id="KW-1185">Reference proteome</keyword>
<protein>
    <recommendedName>
        <fullName evidence="6">Carbohydrate-binding module family 19 domain-containing protein</fullName>
    </recommendedName>
</protein>
<reference evidence="4 5" key="1">
    <citation type="submission" date="2016-07" db="EMBL/GenBank/DDBJ databases">
        <title>Pervasive Adenine N6-methylation of Active Genes in Fungi.</title>
        <authorList>
            <consortium name="DOE Joint Genome Institute"/>
            <person name="Mondo S.J."/>
            <person name="Dannebaum R.O."/>
            <person name="Kuo R.C."/>
            <person name="Labutti K."/>
            <person name="Haridas S."/>
            <person name="Kuo A."/>
            <person name="Salamov A."/>
            <person name="Ahrendt S.R."/>
            <person name="Lipzen A."/>
            <person name="Sullivan W."/>
            <person name="Andreopoulos W.B."/>
            <person name="Clum A."/>
            <person name="Lindquist E."/>
            <person name="Daum C."/>
            <person name="Ramamoorthy G.K."/>
            <person name="Gryganskyi A."/>
            <person name="Culley D."/>
            <person name="Magnuson J.K."/>
            <person name="James T.Y."/>
            <person name="O'Malley M.A."/>
            <person name="Stajich J.E."/>
            <person name="Spatafora J.W."/>
            <person name="Visel A."/>
            <person name="Grigoriev I.V."/>
        </authorList>
    </citation>
    <scope>NUCLEOTIDE SEQUENCE [LARGE SCALE GENOMIC DNA]</scope>
    <source>
        <strain evidence="4 5">ATCC 12442</strain>
    </source>
</reference>
<keyword evidence="2" id="KW-0812">Transmembrane</keyword>
<keyword evidence="3" id="KW-0732">Signal</keyword>
<dbReference type="AlphaFoldDB" id="A0A1Y1WJY8"/>
<feature type="compositionally biased region" description="Basic and acidic residues" evidence="1">
    <location>
        <begin position="94"/>
        <end position="112"/>
    </location>
</feature>
<organism evidence="4 5">
    <name type="scientific">Linderina pennispora</name>
    <dbReference type="NCBI Taxonomy" id="61395"/>
    <lineage>
        <taxon>Eukaryota</taxon>
        <taxon>Fungi</taxon>
        <taxon>Fungi incertae sedis</taxon>
        <taxon>Zoopagomycota</taxon>
        <taxon>Kickxellomycotina</taxon>
        <taxon>Kickxellomycetes</taxon>
        <taxon>Kickxellales</taxon>
        <taxon>Kickxellaceae</taxon>
        <taxon>Linderina</taxon>
    </lineage>
</organism>
<gene>
    <name evidence="4" type="ORF">DL89DRAFT_289588</name>
</gene>
<evidence type="ECO:0008006" key="6">
    <source>
        <dbReference type="Google" id="ProtNLM"/>
    </source>
</evidence>
<feature type="chain" id="PRO_5012711305" description="Carbohydrate-binding module family 19 domain-containing protein" evidence="3">
    <location>
        <begin position="20"/>
        <end position="300"/>
    </location>
</feature>
<feature type="signal peptide" evidence="3">
    <location>
        <begin position="1"/>
        <end position="19"/>
    </location>
</feature>
<proteinExistence type="predicted"/>
<evidence type="ECO:0000313" key="4">
    <source>
        <dbReference type="EMBL" id="ORX73900.1"/>
    </source>
</evidence>
<feature type="transmembrane region" description="Helical" evidence="2">
    <location>
        <begin position="281"/>
        <end position="299"/>
    </location>
</feature>
<comment type="caution">
    <text evidence="4">The sequence shown here is derived from an EMBL/GenBank/DDBJ whole genome shotgun (WGS) entry which is preliminary data.</text>
</comment>
<dbReference type="OrthoDB" id="5579331at2759"/>
<dbReference type="EMBL" id="MCFD01000001">
    <property type="protein sequence ID" value="ORX73900.1"/>
    <property type="molecule type" value="Genomic_DNA"/>
</dbReference>
<accession>A0A1Y1WJY8</accession>
<evidence type="ECO:0000256" key="1">
    <source>
        <dbReference type="SAM" id="MobiDB-lite"/>
    </source>
</evidence>
<keyword evidence="2" id="KW-1133">Transmembrane helix</keyword>